<proteinExistence type="predicted"/>
<dbReference type="Proteomes" id="UP000316304">
    <property type="component" value="Unassembled WGS sequence"/>
</dbReference>
<dbReference type="EMBL" id="SJPT01000002">
    <property type="protein sequence ID" value="TWU25176.1"/>
    <property type="molecule type" value="Genomic_DNA"/>
</dbReference>
<evidence type="ECO:0000313" key="1">
    <source>
        <dbReference type="EMBL" id="TWU25176.1"/>
    </source>
</evidence>
<reference evidence="1 2" key="1">
    <citation type="submission" date="2019-02" db="EMBL/GenBank/DDBJ databases">
        <title>Deep-cultivation of Planctomycetes and their phenomic and genomic characterization uncovers novel biology.</title>
        <authorList>
            <person name="Wiegand S."/>
            <person name="Jogler M."/>
            <person name="Boedeker C."/>
            <person name="Pinto D."/>
            <person name="Vollmers J."/>
            <person name="Rivas-Marin E."/>
            <person name="Kohn T."/>
            <person name="Peeters S.H."/>
            <person name="Heuer A."/>
            <person name="Rast P."/>
            <person name="Oberbeckmann S."/>
            <person name="Bunk B."/>
            <person name="Jeske O."/>
            <person name="Meyerdierks A."/>
            <person name="Storesund J.E."/>
            <person name="Kallscheuer N."/>
            <person name="Luecker S."/>
            <person name="Lage O.M."/>
            <person name="Pohl T."/>
            <person name="Merkel B.J."/>
            <person name="Hornburger P."/>
            <person name="Mueller R.-W."/>
            <person name="Bruemmer F."/>
            <person name="Labrenz M."/>
            <person name="Spormann A.M."/>
            <person name="Op Den Camp H."/>
            <person name="Overmann J."/>
            <person name="Amann R."/>
            <person name="Jetten M.S.M."/>
            <person name="Mascher T."/>
            <person name="Medema M.H."/>
            <person name="Devos D.P."/>
            <person name="Kaster A.-K."/>
            <person name="Ovreas L."/>
            <person name="Rohde M."/>
            <person name="Galperin M.Y."/>
            <person name="Jogler C."/>
        </authorList>
    </citation>
    <scope>NUCLEOTIDE SEQUENCE [LARGE SCALE GENOMIC DNA]</scope>
    <source>
        <strain evidence="1 2">Pla52o</strain>
    </source>
</reference>
<name>A0A5C6CQ18_9BACT</name>
<accession>A0A5C6CQ18</accession>
<gene>
    <name evidence="1" type="ORF">Pla52o_14740</name>
</gene>
<protein>
    <submittedName>
        <fullName evidence="1">Uncharacterized protein</fullName>
    </submittedName>
</protein>
<comment type="caution">
    <text evidence="1">The sequence shown here is derived from an EMBL/GenBank/DDBJ whole genome shotgun (WGS) entry which is preliminary data.</text>
</comment>
<evidence type="ECO:0000313" key="2">
    <source>
        <dbReference type="Proteomes" id="UP000316304"/>
    </source>
</evidence>
<organism evidence="1 2">
    <name type="scientific">Novipirellula galeiformis</name>
    <dbReference type="NCBI Taxonomy" id="2528004"/>
    <lineage>
        <taxon>Bacteria</taxon>
        <taxon>Pseudomonadati</taxon>
        <taxon>Planctomycetota</taxon>
        <taxon>Planctomycetia</taxon>
        <taxon>Pirellulales</taxon>
        <taxon>Pirellulaceae</taxon>
        <taxon>Novipirellula</taxon>
    </lineage>
</organism>
<sequence length="46" mass="4924">MDALSSSLIGSLLPILLLMRCVATTWLAADGINTPRVWFATRGGYA</sequence>
<keyword evidence="2" id="KW-1185">Reference proteome</keyword>
<dbReference type="AlphaFoldDB" id="A0A5C6CQ18"/>